<protein>
    <submittedName>
        <fullName evidence="1">Uncharacterized protein</fullName>
    </submittedName>
</protein>
<dbReference type="Proteomes" id="UP001497535">
    <property type="component" value="Unassembled WGS sequence"/>
</dbReference>
<proteinExistence type="predicted"/>
<evidence type="ECO:0000313" key="2">
    <source>
        <dbReference type="Proteomes" id="UP001497535"/>
    </source>
</evidence>
<comment type="caution">
    <text evidence="1">The sequence shown here is derived from an EMBL/GenBank/DDBJ whole genome shotgun (WGS) entry which is preliminary data.</text>
</comment>
<reference evidence="1" key="1">
    <citation type="submission" date="2023-11" db="EMBL/GenBank/DDBJ databases">
        <authorList>
            <person name="Poullet M."/>
        </authorList>
    </citation>
    <scope>NUCLEOTIDE SEQUENCE</scope>
    <source>
        <strain evidence="1">E1834</strain>
    </source>
</reference>
<gene>
    <name evidence="1" type="ORF">MENTE1834_LOCUS45970</name>
</gene>
<name>A0ACB1B219_MELEN</name>
<dbReference type="EMBL" id="CAVMJV010000159">
    <property type="protein sequence ID" value="CAK5117109.1"/>
    <property type="molecule type" value="Genomic_DNA"/>
</dbReference>
<sequence length="1654" mass="188771">MSQSLAELGWRTFNFFTLTPARDPSDPSKKATFLQGIDILCWAPGNGYVIFGEPKGAVFQLEKSLDIRFFKVFKQRLIHFALAKNLLVAIGDDADDLSTFSPTSSSSQGMPVLKIWDLSQWNETVAPKCKHTFPLNLGRKVDASKASVVAVSQNLSILVVGLSNSSLFYAFGDWQKDRPKFRSLRDGSNILKSGHLVGIAVASIRDRTIITCITEKSLNSYILGIDGNLLQTAIHDAEGCERNCWFFSPSNNQLLVSNRDMVYFYNLEDCLEMGAENGRCHALSRGKDKIQLLQREGLVALLTEQDAHIQSKGNSKMTLLNIYDIEQRYIAFFCSMPSPCHLFLLDTDIYLLNSEGVLCKLVEENLNTKLEILLKKNLFDLAIRFYVNFTYFFFEDLYLSSHQFSLNILIKLKFSIVRQSRFTTVDQCKSIYMKYGDYLYTKGDFDNAMKQYTETIGHVEPSKIIKKFLDGTRISQLCFYLETLHSQSLAIGEHTTLLISAYVKLNSVQKLNQFIDQNEHYLLLRSAQLYRVAAKLALKCQKPDIFIDILTQDTKEFTEALRFIEKLPASSACNFLQLYGSLLLENIEDETIKIIRKLIAAKEANHSQLVKMLMSRPSRMEEIFTELNISGQLQDVHLRNALLEQRLKRFESGEDYSKEDVDEILQLIGPDNSEQALLLEKRYKCPPLVMHILRLQNRKEDLLRYLLNEGNIIEVIELCGEKALREMWIDLIGHVCARPNKTKKDDLIALLKRISQSDLLHPLVVLEMLSKDDSLQVGDIRDYIVAWLERQNAAIKTSENKLSEQQKRLEGMNAEIDDLENNVQVFQVSKCAVCNNPLQVPSIHFLCRHSYHANCFESYSGNSPDQCPACTVSARKNTKEQGASTVKQPKQLVYQQFKNELENCPDAMALISEYIASGAFNIQPTANAPVKSNNPFDDDNEDSNDDSNSKFKRKKGGGDGKKLRSNHSLNPERKVTGKTTGSGPTMRSKSTINRLRMYKNFKPKRNAQGKITKEAPFQGTLKSGTVARVEPHRRWFGNTRVVGQDQLQQFQEEMGKVLFDPFQVVMRQTRAPISLLQEKAKQQRVHILDTQSFEHTFGKKAQRKRATLNAFREEAELKSGDYLEENDRYLVVNQAKALEERTENPTPLFRAGQSARVWSELYKVIDSSDVLLEVLDARDPMGTRCRQVEQFLSKEKPHKHLVLVLNKVDLVPNWVTKKWMQILSKEMPTIAFHASIQHSFGKGSLINLLRQFYKLHRKERKQISIGLIGYPNVGKSSVVNTLRNKKVCKTAPLAGETKVWQYVTMMKGIYLIDCPGVVYPPHGDSETDLVLKGVVRVENVPDPENHIAAVLDRVQPEHLLQHYAHIFNKEEERNEEKGKRTFLTNSEEFLSRIAFATGRLLKGGEPDLNTVARQVLNDYQRGNIPHYVLPPGCRSQSVTPSEIGRQMADERPINLVEEDEKIDAMTDSECVPDDEKMLDEEEIFELKDEEVKEEDDEINWKDPSGEKEIIKAILAKREKKEGDDEKKKKEENKEGETEDDGFDDGESSVITDFEFQLSATDDECDGIESIGSDLEEDNTKVNQNTPKIAGKIKRRPRGKRAGKKLNKTDKRRKNDKEKMKMEGIVNFDGPSKNDIPRNLWRKKLKKRVKPKHQI</sequence>
<organism evidence="1 2">
    <name type="scientific">Meloidogyne enterolobii</name>
    <name type="common">Root-knot nematode worm</name>
    <name type="synonym">Meloidogyne mayaguensis</name>
    <dbReference type="NCBI Taxonomy" id="390850"/>
    <lineage>
        <taxon>Eukaryota</taxon>
        <taxon>Metazoa</taxon>
        <taxon>Ecdysozoa</taxon>
        <taxon>Nematoda</taxon>
        <taxon>Chromadorea</taxon>
        <taxon>Rhabditida</taxon>
        <taxon>Tylenchina</taxon>
        <taxon>Tylenchomorpha</taxon>
        <taxon>Tylenchoidea</taxon>
        <taxon>Meloidogynidae</taxon>
        <taxon>Meloidogyninae</taxon>
        <taxon>Meloidogyne</taxon>
    </lineage>
</organism>
<accession>A0ACB1B219</accession>
<evidence type="ECO:0000313" key="1">
    <source>
        <dbReference type="EMBL" id="CAK5117109.1"/>
    </source>
</evidence>
<keyword evidence="2" id="KW-1185">Reference proteome</keyword>